<gene>
    <name evidence="6" type="ORF">J2Z70_001316</name>
</gene>
<dbReference type="InterPro" id="IPR005119">
    <property type="entry name" value="LysR_subst-bd"/>
</dbReference>
<evidence type="ECO:0000313" key="7">
    <source>
        <dbReference type="Proteomes" id="UP000773462"/>
    </source>
</evidence>
<feature type="domain" description="HTH lysR-type" evidence="5">
    <location>
        <begin position="1"/>
        <end position="58"/>
    </location>
</feature>
<sequence>MELTQLEYFLTVARLEHMTSASKALRITQPALSHAISKLESELGVPLFERKGRNVQLNRYGVMFSSRVEEALRSIGNGVREIEESANAESGTVHLSYLNILGVDLIPSLIRDYQADHPKVRFDLYQGNHGDIDEALDNGTSDMLITSRETTAENKEWMVFRRLPIYIVVSSSHRFASRSSLSLFELSGEPFVGLKTNCGLRDTITSLFQNTNFELAPTYYAEDLITVAGFIKAGLGVSVLPQTLGLMLDGLVWIPIQEPGWEWEVGLQWRRDHYLSPASRRFMEYIRETREVADLALRVIQ</sequence>
<keyword evidence="2" id="KW-0805">Transcription regulation</keyword>
<dbReference type="InterPro" id="IPR050950">
    <property type="entry name" value="HTH-type_LysR_regulators"/>
</dbReference>
<keyword evidence="7" id="KW-1185">Reference proteome</keyword>
<dbReference type="EMBL" id="JAGGLV010000003">
    <property type="protein sequence ID" value="MBP2111175.1"/>
    <property type="molecule type" value="Genomic_DNA"/>
</dbReference>
<proteinExistence type="inferred from homology"/>
<name>A0ABS4NP32_9BACL</name>
<dbReference type="PROSITE" id="PS50931">
    <property type="entry name" value="HTH_LYSR"/>
    <property type="match status" value="1"/>
</dbReference>
<dbReference type="Pfam" id="PF00126">
    <property type="entry name" value="HTH_1"/>
    <property type="match status" value="1"/>
</dbReference>
<accession>A0ABS4NP32</accession>
<evidence type="ECO:0000256" key="2">
    <source>
        <dbReference type="ARBA" id="ARBA00023015"/>
    </source>
</evidence>
<evidence type="ECO:0000256" key="4">
    <source>
        <dbReference type="ARBA" id="ARBA00023163"/>
    </source>
</evidence>
<dbReference type="RefSeq" id="WP_209870639.1">
    <property type="nucleotide sequence ID" value="NZ_JAGGLV010000003.1"/>
</dbReference>
<comment type="caution">
    <text evidence="6">The sequence shown here is derived from an EMBL/GenBank/DDBJ whole genome shotgun (WGS) entry which is preliminary data.</text>
</comment>
<keyword evidence="3 6" id="KW-0238">DNA-binding</keyword>
<dbReference type="Gene3D" id="3.40.190.290">
    <property type="match status" value="1"/>
</dbReference>
<protein>
    <submittedName>
        <fullName evidence="6">DNA-binding transcriptional LysR family regulator</fullName>
    </submittedName>
</protein>
<comment type="similarity">
    <text evidence="1">Belongs to the LysR transcriptional regulatory family.</text>
</comment>
<organism evidence="6 7">
    <name type="scientific">Paenibacillus silagei</name>
    <dbReference type="NCBI Taxonomy" id="1670801"/>
    <lineage>
        <taxon>Bacteria</taxon>
        <taxon>Bacillati</taxon>
        <taxon>Bacillota</taxon>
        <taxon>Bacilli</taxon>
        <taxon>Bacillales</taxon>
        <taxon>Paenibacillaceae</taxon>
        <taxon>Paenibacillus</taxon>
    </lineage>
</organism>
<dbReference type="InterPro" id="IPR036390">
    <property type="entry name" value="WH_DNA-bd_sf"/>
</dbReference>
<dbReference type="PANTHER" id="PTHR30419">
    <property type="entry name" value="HTH-TYPE TRANSCRIPTIONAL REGULATOR YBHD"/>
    <property type="match status" value="1"/>
</dbReference>
<dbReference type="Gene3D" id="1.10.10.10">
    <property type="entry name" value="Winged helix-like DNA-binding domain superfamily/Winged helix DNA-binding domain"/>
    <property type="match status" value="1"/>
</dbReference>
<reference evidence="6 7" key="1">
    <citation type="submission" date="2021-03" db="EMBL/GenBank/DDBJ databases">
        <title>Genomic Encyclopedia of Type Strains, Phase IV (KMG-IV): sequencing the most valuable type-strain genomes for metagenomic binning, comparative biology and taxonomic classification.</title>
        <authorList>
            <person name="Goeker M."/>
        </authorList>
    </citation>
    <scope>NUCLEOTIDE SEQUENCE [LARGE SCALE GENOMIC DNA]</scope>
    <source>
        <strain evidence="6 7">DSM 101953</strain>
    </source>
</reference>
<dbReference type="Proteomes" id="UP000773462">
    <property type="component" value="Unassembled WGS sequence"/>
</dbReference>
<evidence type="ECO:0000313" key="6">
    <source>
        <dbReference type="EMBL" id="MBP2111175.1"/>
    </source>
</evidence>
<evidence type="ECO:0000259" key="5">
    <source>
        <dbReference type="PROSITE" id="PS50931"/>
    </source>
</evidence>
<dbReference type="Pfam" id="PF03466">
    <property type="entry name" value="LysR_substrate"/>
    <property type="match status" value="1"/>
</dbReference>
<dbReference type="InterPro" id="IPR036388">
    <property type="entry name" value="WH-like_DNA-bd_sf"/>
</dbReference>
<evidence type="ECO:0000256" key="3">
    <source>
        <dbReference type="ARBA" id="ARBA00023125"/>
    </source>
</evidence>
<dbReference type="PANTHER" id="PTHR30419:SF28">
    <property type="entry name" value="HTH-TYPE TRANSCRIPTIONAL REGULATOR BSDA"/>
    <property type="match status" value="1"/>
</dbReference>
<keyword evidence="4" id="KW-0804">Transcription</keyword>
<dbReference type="GO" id="GO:0003677">
    <property type="term" value="F:DNA binding"/>
    <property type="evidence" value="ECO:0007669"/>
    <property type="project" value="UniProtKB-KW"/>
</dbReference>
<dbReference type="SUPFAM" id="SSF46785">
    <property type="entry name" value="Winged helix' DNA-binding domain"/>
    <property type="match status" value="1"/>
</dbReference>
<dbReference type="SUPFAM" id="SSF53850">
    <property type="entry name" value="Periplasmic binding protein-like II"/>
    <property type="match status" value="1"/>
</dbReference>
<dbReference type="PRINTS" id="PR00039">
    <property type="entry name" value="HTHLYSR"/>
</dbReference>
<evidence type="ECO:0000256" key="1">
    <source>
        <dbReference type="ARBA" id="ARBA00009437"/>
    </source>
</evidence>
<dbReference type="InterPro" id="IPR000847">
    <property type="entry name" value="LysR_HTH_N"/>
</dbReference>